<feature type="region of interest" description="Disordered" evidence="1">
    <location>
        <begin position="1"/>
        <end position="271"/>
    </location>
</feature>
<accession>A0A804LNV7</accession>
<feature type="compositionally biased region" description="Pro residues" evidence="1">
    <location>
        <begin position="26"/>
        <end position="43"/>
    </location>
</feature>
<feature type="compositionally biased region" description="Pro residues" evidence="1">
    <location>
        <begin position="78"/>
        <end position="100"/>
    </location>
</feature>
<organism evidence="2 3">
    <name type="scientific">Zea mays</name>
    <name type="common">Maize</name>
    <dbReference type="NCBI Taxonomy" id="4577"/>
    <lineage>
        <taxon>Eukaryota</taxon>
        <taxon>Viridiplantae</taxon>
        <taxon>Streptophyta</taxon>
        <taxon>Embryophyta</taxon>
        <taxon>Tracheophyta</taxon>
        <taxon>Spermatophyta</taxon>
        <taxon>Magnoliopsida</taxon>
        <taxon>Liliopsida</taxon>
        <taxon>Poales</taxon>
        <taxon>Poaceae</taxon>
        <taxon>PACMAD clade</taxon>
        <taxon>Panicoideae</taxon>
        <taxon>Andropogonodae</taxon>
        <taxon>Andropogoneae</taxon>
        <taxon>Tripsacinae</taxon>
        <taxon>Zea</taxon>
    </lineage>
</organism>
<dbReference type="AlphaFoldDB" id="A0A804LNV7"/>
<feature type="compositionally biased region" description="Low complexity" evidence="1">
    <location>
        <begin position="134"/>
        <end position="155"/>
    </location>
</feature>
<feature type="compositionally biased region" description="Low complexity" evidence="1">
    <location>
        <begin position="101"/>
        <end position="116"/>
    </location>
</feature>
<dbReference type="EnsemblPlants" id="Zm00001eb024920_T003">
    <property type="protein sequence ID" value="Zm00001eb024920_P003"/>
    <property type="gene ID" value="Zm00001eb024920"/>
</dbReference>
<sequence>ANQPSWSPSPLKQSNLLRARSSTCSPPLPCSSRPPPPPPPLTPHPAQSTRRGPRPCPHLPAPPKIDHPINRLLVLTPDPFPWIAPPPTTAAVPVAPPPPAARTRTSASTSSAAPSARPRRRRPRSHSPPQTALPSPSRRSTTSARTSSATSSSSSPPVPRPHRRRSTTTSSPTARRSRSPRHPPCASRGSARPPSQPPSPGPRPSIPTTTPSPTTLTTTTPSSTVRRRRSPKHSTCPLPALPGLIPQSQRTCASSRTPSSAPPHREPLPRRRRLQLQLRDSCHTLTTSLHILIPRLYRRLGYSLPQAASSTCSRPRPGHLIRYSRQGFSTRRRSRRTSPRCLRWRGPASLAQDPCRRRRRRVSGSRSRRLGSFLHQASCRALAQGGEIYSKSVFSTAAAPLEQGGRVTFDGRDVATVRSVGSSAGFGWRNTQFNMVIDISSTSRRDHTVYLWFLDFR</sequence>
<dbReference type="InParanoid" id="A0A804LNV7"/>
<evidence type="ECO:0000313" key="2">
    <source>
        <dbReference type="EnsemblPlants" id="Zm00001eb024920_P003"/>
    </source>
</evidence>
<dbReference type="Gramene" id="Zm00001eb024920_T003">
    <property type="protein sequence ID" value="Zm00001eb024920_P003"/>
    <property type="gene ID" value="Zm00001eb024920"/>
</dbReference>
<dbReference type="Proteomes" id="UP000007305">
    <property type="component" value="Chromosome 1"/>
</dbReference>
<protein>
    <submittedName>
        <fullName evidence="2">Uncharacterized protein</fullName>
    </submittedName>
</protein>
<feature type="compositionally biased region" description="Polar residues" evidence="1">
    <location>
        <begin position="1"/>
        <end position="16"/>
    </location>
</feature>
<reference evidence="2" key="3">
    <citation type="submission" date="2021-05" db="UniProtKB">
        <authorList>
            <consortium name="EnsemblPlants"/>
        </authorList>
    </citation>
    <scope>IDENTIFICATION</scope>
    <source>
        <strain evidence="2">cv. B73</strain>
    </source>
</reference>
<feature type="compositionally biased region" description="Low complexity" evidence="1">
    <location>
        <begin position="206"/>
        <end position="224"/>
    </location>
</feature>
<feature type="compositionally biased region" description="Pro residues" evidence="1">
    <location>
        <begin position="54"/>
        <end position="63"/>
    </location>
</feature>
<name>A0A804LNV7_MAIZE</name>
<feature type="compositionally biased region" description="Polar residues" evidence="1">
    <location>
        <begin position="246"/>
        <end position="259"/>
    </location>
</feature>
<keyword evidence="3" id="KW-1185">Reference proteome</keyword>
<proteinExistence type="predicted"/>
<reference evidence="2" key="2">
    <citation type="submission" date="2019-07" db="EMBL/GenBank/DDBJ databases">
        <authorList>
            <person name="Seetharam A."/>
            <person name="Woodhouse M."/>
            <person name="Cannon E."/>
        </authorList>
    </citation>
    <scope>NUCLEOTIDE SEQUENCE [LARGE SCALE GENOMIC DNA]</scope>
    <source>
        <strain evidence="2">cv. B73</strain>
    </source>
</reference>
<evidence type="ECO:0000313" key="3">
    <source>
        <dbReference type="Proteomes" id="UP000007305"/>
    </source>
</evidence>
<evidence type="ECO:0000256" key="1">
    <source>
        <dbReference type="SAM" id="MobiDB-lite"/>
    </source>
</evidence>
<feature type="compositionally biased region" description="Pro residues" evidence="1">
    <location>
        <begin position="194"/>
        <end position="205"/>
    </location>
</feature>
<feature type="compositionally biased region" description="Low complexity" evidence="1">
    <location>
        <begin position="184"/>
        <end position="193"/>
    </location>
</feature>
<gene>
    <name evidence="2" type="primary">LOC100272484</name>
</gene>
<reference evidence="3" key="1">
    <citation type="submission" date="2015-12" db="EMBL/GenBank/DDBJ databases">
        <title>Update maize B73 reference genome by single molecule sequencing technologies.</title>
        <authorList>
            <consortium name="Maize Genome Sequencing Project"/>
            <person name="Ware D."/>
        </authorList>
    </citation>
    <scope>NUCLEOTIDE SEQUENCE [LARGE SCALE GENOMIC DNA]</scope>
    <source>
        <strain evidence="3">cv. B73</strain>
    </source>
</reference>